<dbReference type="EC" id="2.7.13.3" evidence="2"/>
<evidence type="ECO:0000256" key="7">
    <source>
        <dbReference type="SAM" id="MobiDB-lite"/>
    </source>
</evidence>
<feature type="domain" description="Response regulatory" evidence="9">
    <location>
        <begin position="273"/>
        <end position="392"/>
    </location>
</feature>
<gene>
    <name evidence="10" type="ORF">SOCE26_102570</name>
</gene>
<accession>A0A2L0FAT4</accession>
<dbReference type="GO" id="GO:0000155">
    <property type="term" value="F:phosphorelay sensor kinase activity"/>
    <property type="evidence" value="ECO:0007669"/>
    <property type="project" value="InterPro"/>
</dbReference>
<dbReference type="InterPro" id="IPR001789">
    <property type="entry name" value="Sig_transdc_resp-reg_receiver"/>
</dbReference>
<dbReference type="Gene3D" id="1.10.287.130">
    <property type="match status" value="1"/>
</dbReference>
<protein>
    <recommendedName>
        <fullName evidence="2">histidine kinase</fullName>
        <ecNumber evidence="2">2.7.13.3</ecNumber>
    </recommendedName>
</protein>
<dbReference type="InterPro" id="IPR011006">
    <property type="entry name" value="CheY-like_superfamily"/>
</dbReference>
<dbReference type="Pfam" id="PF02518">
    <property type="entry name" value="HATPase_c"/>
    <property type="match status" value="1"/>
</dbReference>
<evidence type="ECO:0000256" key="1">
    <source>
        <dbReference type="ARBA" id="ARBA00000085"/>
    </source>
</evidence>
<keyword evidence="4" id="KW-0808">Transferase</keyword>
<dbReference type="PROSITE" id="PS50109">
    <property type="entry name" value="HIS_KIN"/>
    <property type="match status" value="1"/>
</dbReference>
<keyword evidence="5" id="KW-0418">Kinase</keyword>
<dbReference type="RefSeq" id="WP_159398040.1">
    <property type="nucleotide sequence ID" value="NZ_CP012673.1"/>
</dbReference>
<feature type="compositionally biased region" description="Low complexity" evidence="7">
    <location>
        <begin position="1"/>
        <end position="10"/>
    </location>
</feature>
<dbReference type="CDD" id="cd00075">
    <property type="entry name" value="HATPase"/>
    <property type="match status" value="1"/>
</dbReference>
<evidence type="ECO:0000313" key="11">
    <source>
        <dbReference type="Proteomes" id="UP000238348"/>
    </source>
</evidence>
<feature type="domain" description="Histidine kinase" evidence="8">
    <location>
        <begin position="36"/>
        <end position="254"/>
    </location>
</feature>
<feature type="region of interest" description="Disordered" evidence="7">
    <location>
        <begin position="1"/>
        <end position="24"/>
    </location>
</feature>
<dbReference type="Pfam" id="PF00072">
    <property type="entry name" value="Response_reg"/>
    <property type="match status" value="1"/>
</dbReference>
<evidence type="ECO:0000256" key="6">
    <source>
        <dbReference type="PROSITE-ProRule" id="PRU00169"/>
    </source>
</evidence>
<dbReference type="OrthoDB" id="9768069at2"/>
<evidence type="ECO:0000259" key="8">
    <source>
        <dbReference type="PROSITE" id="PS50109"/>
    </source>
</evidence>
<dbReference type="InterPro" id="IPR003594">
    <property type="entry name" value="HATPase_dom"/>
</dbReference>
<dbReference type="InterPro" id="IPR004358">
    <property type="entry name" value="Sig_transdc_His_kin-like_C"/>
</dbReference>
<organism evidence="10 11">
    <name type="scientific">Sorangium cellulosum</name>
    <name type="common">Polyangium cellulosum</name>
    <dbReference type="NCBI Taxonomy" id="56"/>
    <lineage>
        <taxon>Bacteria</taxon>
        <taxon>Pseudomonadati</taxon>
        <taxon>Myxococcota</taxon>
        <taxon>Polyangia</taxon>
        <taxon>Polyangiales</taxon>
        <taxon>Polyangiaceae</taxon>
        <taxon>Sorangium</taxon>
    </lineage>
</organism>
<dbReference type="SMART" id="SM00388">
    <property type="entry name" value="HisKA"/>
    <property type="match status" value="1"/>
</dbReference>
<evidence type="ECO:0000256" key="3">
    <source>
        <dbReference type="ARBA" id="ARBA00022553"/>
    </source>
</evidence>
<evidence type="ECO:0000313" key="10">
    <source>
        <dbReference type="EMBL" id="AUX48716.1"/>
    </source>
</evidence>
<keyword evidence="3 6" id="KW-0597">Phosphoprotein</keyword>
<proteinExistence type="predicted"/>
<dbReference type="SMART" id="SM00387">
    <property type="entry name" value="HATPase_c"/>
    <property type="match status" value="1"/>
</dbReference>
<dbReference type="SUPFAM" id="SSF47384">
    <property type="entry name" value="Homodimeric domain of signal transducing histidine kinase"/>
    <property type="match status" value="1"/>
</dbReference>
<sequence length="392" mass="42456">MSEAAPGAAGARRRPAGRREQALRDAGRRKDEFLAVLAHELRNPLSTLHFALSVAQMPSVPEPRRAWARAVMQRQLRQLTRLVDDLLDVSRITRGKLALKKEPLDLGQVVQQAVAAVAPLIDASKHQLTVDLGHGPAWVLGDAARLEQVLVNLLTNAAKYTRDGGQIWLSACREGAEVVLRVRDTGIGIPPEVLPRIFDLYEQVHPAFDRSRGGLGIGLTLVKRIVELHGGEVSAASEGEGRGSELTVRLPAAKAAQRPREEPAPARRAPTRRILVVDDNHDHARGVGLVLEQAGHTIALAHDGASALEAADRFAPDVVLLDLGMPEMDGYEVARKLRRERHDDQGAGALKIIALTGYGQQEDQRRSREAGCDAHLVKPVDHEALLAQVAGG</sequence>
<dbReference type="InterPro" id="IPR036097">
    <property type="entry name" value="HisK_dim/P_sf"/>
</dbReference>
<evidence type="ECO:0000256" key="5">
    <source>
        <dbReference type="ARBA" id="ARBA00022777"/>
    </source>
</evidence>
<dbReference type="Gene3D" id="3.40.50.2300">
    <property type="match status" value="1"/>
</dbReference>
<reference evidence="10 11" key="1">
    <citation type="submission" date="2015-09" db="EMBL/GenBank/DDBJ databases">
        <title>Sorangium comparison.</title>
        <authorList>
            <person name="Zaburannyi N."/>
            <person name="Bunk B."/>
            <person name="Overmann J."/>
            <person name="Mueller R."/>
        </authorList>
    </citation>
    <scope>NUCLEOTIDE SEQUENCE [LARGE SCALE GENOMIC DNA]</scope>
    <source>
        <strain evidence="10 11">So ce26</strain>
    </source>
</reference>
<dbReference type="SMART" id="SM00448">
    <property type="entry name" value="REC"/>
    <property type="match status" value="1"/>
</dbReference>
<dbReference type="PANTHER" id="PTHR43547">
    <property type="entry name" value="TWO-COMPONENT HISTIDINE KINASE"/>
    <property type="match status" value="1"/>
</dbReference>
<dbReference type="AlphaFoldDB" id="A0A2L0FAT4"/>
<dbReference type="SUPFAM" id="SSF52172">
    <property type="entry name" value="CheY-like"/>
    <property type="match status" value="1"/>
</dbReference>
<dbReference type="PANTHER" id="PTHR43547:SF2">
    <property type="entry name" value="HYBRID SIGNAL TRANSDUCTION HISTIDINE KINASE C"/>
    <property type="match status" value="1"/>
</dbReference>
<dbReference type="PROSITE" id="PS50110">
    <property type="entry name" value="RESPONSE_REGULATORY"/>
    <property type="match status" value="1"/>
</dbReference>
<dbReference type="CDD" id="cd17580">
    <property type="entry name" value="REC_2_DhkD-like"/>
    <property type="match status" value="1"/>
</dbReference>
<dbReference type="SUPFAM" id="SSF55874">
    <property type="entry name" value="ATPase domain of HSP90 chaperone/DNA topoisomerase II/histidine kinase"/>
    <property type="match status" value="1"/>
</dbReference>
<name>A0A2L0FAT4_SORCE</name>
<evidence type="ECO:0000256" key="2">
    <source>
        <dbReference type="ARBA" id="ARBA00012438"/>
    </source>
</evidence>
<dbReference type="InterPro" id="IPR005467">
    <property type="entry name" value="His_kinase_dom"/>
</dbReference>
<comment type="catalytic activity">
    <reaction evidence="1">
        <text>ATP + protein L-histidine = ADP + protein N-phospho-L-histidine.</text>
        <dbReference type="EC" id="2.7.13.3"/>
    </reaction>
</comment>
<dbReference type="Pfam" id="PF00512">
    <property type="entry name" value="HisKA"/>
    <property type="match status" value="1"/>
</dbReference>
<dbReference type="EMBL" id="CP012673">
    <property type="protein sequence ID" value="AUX48716.1"/>
    <property type="molecule type" value="Genomic_DNA"/>
</dbReference>
<feature type="modified residue" description="4-aspartylphosphate" evidence="6">
    <location>
        <position position="322"/>
    </location>
</feature>
<dbReference type="FunFam" id="3.30.565.10:FF:000006">
    <property type="entry name" value="Sensor histidine kinase WalK"/>
    <property type="match status" value="1"/>
</dbReference>
<dbReference type="InterPro" id="IPR036890">
    <property type="entry name" value="HATPase_C_sf"/>
</dbReference>
<dbReference type="PRINTS" id="PR00344">
    <property type="entry name" value="BCTRLSENSOR"/>
</dbReference>
<dbReference type="Proteomes" id="UP000238348">
    <property type="component" value="Chromosome"/>
</dbReference>
<dbReference type="InterPro" id="IPR003661">
    <property type="entry name" value="HisK_dim/P_dom"/>
</dbReference>
<evidence type="ECO:0000256" key="4">
    <source>
        <dbReference type="ARBA" id="ARBA00022679"/>
    </source>
</evidence>
<evidence type="ECO:0000259" key="9">
    <source>
        <dbReference type="PROSITE" id="PS50110"/>
    </source>
</evidence>
<dbReference type="Gene3D" id="3.30.565.10">
    <property type="entry name" value="Histidine kinase-like ATPase, C-terminal domain"/>
    <property type="match status" value="1"/>
</dbReference>
<dbReference type="CDD" id="cd00082">
    <property type="entry name" value="HisKA"/>
    <property type="match status" value="1"/>
</dbReference>